<gene>
    <name evidence="1" type="ORF">ES319_A06G099800v1</name>
</gene>
<protein>
    <submittedName>
        <fullName evidence="1">Uncharacterized protein</fullName>
    </submittedName>
</protein>
<name>A0A5J5VCA0_GOSBA</name>
<organism evidence="1 2">
    <name type="scientific">Gossypium barbadense</name>
    <name type="common">Sea Island cotton</name>
    <name type="synonym">Hibiscus barbadensis</name>
    <dbReference type="NCBI Taxonomy" id="3634"/>
    <lineage>
        <taxon>Eukaryota</taxon>
        <taxon>Viridiplantae</taxon>
        <taxon>Streptophyta</taxon>
        <taxon>Embryophyta</taxon>
        <taxon>Tracheophyta</taxon>
        <taxon>Spermatophyta</taxon>
        <taxon>Magnoliopsida</taxon>
        <taxon>eudicotyledons</taxon>
        <taxon>Gunneridae</taxon>
        <taxon>Pentapetalae</taxon>
        <taxon>rosids</taxon>
        <taxon>malvids</taxon>
        <taxon>Malvales</taxon>
        <taxon>Malvaceae</taxon>
        <taxon>Malvoideae</taxon>
        <taxon>Gossypium</taxon>
    </lineage>
</organism>
<evidence type="ECO:0000313" key="1">
    <source>
        <dbReference type="EMBL" id="KAB2077419.1"/>
    </source>
</evidence>
<keyword evidence="2" id="KW-1185">Reference proteome</keyword>
<dbReference type="AlphaFoldDB" id="A0A5J5VCA0"/>
<accession>A0A5J5VCA0</accession>
<evidence type="ECO:0000313" key="2">
    <source>
        <dbReference type="Proteomes" id="UP000327439"/>
    </source>
</evidence>
<dbReference type="OrthoDB" id="1001852at2759"/>
<dbReference type="EMBL" id="CM018207">
    <property type="protein sequence ID" value="KAB2077419.1"/>
    <property type="molecule type" value="Genomic_DNA"/>
</dbReference>
<reference evidence="2" key="1">
    <citation type="journal article" date="2020" name="Nat. Genet.">
        <title>Genomic diversifications of five Gossypium allopolyploid species and their impact on cotton improvement.</title>
        <authorList>
            <person name="Chen Z.J."/>
            <person name="Sreedasyam A."/>
            <person name="Ando A."/>
            <person name="Song Q."/>
            <person name="De Santiago L.M."/>
            <person name="Hulse-Kemp A.M."/>
            <person name="Ding M."/>
            <person name="Ye W."/>
            <person name="Kirkbride R.C."/>
            <person name="Jenkins J."/>
            <person name="Plott C."/>
            <person name="Lovell J."/>
            <person name="Lin Y.M."/>
            <person name="Vaughn R."/>
            <person name="Liu B."/>
            <person name="Simpson S."/>
            <person name="Scheffler B.E."/>
            <person name="Wen L."/>
            <person name="Saski C.A."/>
            <person name="Grover C.E."/>
            <person name="Hu G."/>
            <person name="Conover J.L."/>
            <person name="Carlson J.W."/>
            <person name="Shu S."/>
            <person name="Boston L.B."/>
            <person name="Williams M."/>
            <person name="Peterson D.G."/>
            <person name="McGee K."/>
            <person name="Jones D.C."/>
            <person name="Wendel J.F."/>
            <person name="Stelly D.M."/>
            <person name="Grimwood J."/>
            <person name="Schmutz J."/>
        </authorList>
    </citation>
    <scope>NUCLEOTIDE SEQUENCE [LARGE SCALE GENOMIC DNA]</scope>
    <source>
        <strain evidence="2">cv. 3-79</strain>
    </source>
</reference>
<dbReference type="Proteomes" id="UP000327439">
    <property type="component" value="Chromosome A06"/>
</dbReference>
<proteinExistence type="predicted"/>
<sequence>MKCHSIMCHPLLNSVNHSQCKVKMKLFVQAFDYDAWRIIARGPFEVPKRKNVGMQMTRKCSIQLQGYAHTPLCYE</sequence>